<dbReference type="InterPro" id="IPR007197">
    <property type="entry name" value="rSAM"/>
</dbReference>
<keyword evidence="9" id="KW-1185">Reference proteome</keyword>
<gene>
    <name evidence="8" type="ORF">DFQ45_106111</name>
</gene>
<evidence type="ECO:0000256" key="4">
    <source>
        <dbReference type="ARBA" id="ARBA00022723"/>
    </source>
</evidence>
<keyword evidence="4" id="KW-0479">Metal-binding</keyword>
<accession>A0A4R6U4D0</accession>
<dbReference type="SUPFAM" id="SSF102114">
    <property type="entry name" value="Radical SAM enzymes"/>
    <property type="match status" value="1"/>
</dbReference>
<protein>
    <submittedName>
        <fullName evidence="8">Anaerobic ribonucleoside-triphosphate reductase activating protein</fullName>
    </submittedName>
</protein>
<dbReference type="RefSeq" id="WP_101495902.1">
    <property type="nucleotide sequence ID" value="NZ_LNJZ01000003.1"/>
</dbReference>
<keyword evidence="2" id="KW-0004">4Fe-4S</keyword>
<dbReference type="PANTHER" id="PTHR30352">
    <property type="entry name" value="PYRUVATE FORMATE-LYASE-ACTIVATING ENZYME"/>
    <property type="match status" value="1"/>
</dbReference>
<reference evidence="8 9" key="1">
    <citation type="submission" date="2019-03" db="EMBL/GenBank/DDBJ databases">
        <title>Genomic Encyclopedia of Type Strains, Phase IV (KMG-IV): sequencing the most valuable type-strain genomes for metagenomic binning, comparative biology and taxonomic classification.</title>
        <authorList>
            <person name="Goeker M."/>
        </authorList>
    </citation>
    <scope>NUCLEOTIDE SEQUENCE [LARGE SCALE GENOMIC DNA]</scope>
    <source>
        <strain evidence="8 9">DSM 28679</strain>
    </source>
</reference>
<evidence type="ECO:0000256" key="1">
    <source>
        <dbReference type="ARBA" id="ARBA00001966"/>
    </source>
</evidence>
<dbReference type="AlphaFoldDB" id="A0A4R6U4D0"/>
<evidence type="ECO:0000256" key="3">
    <source>
        <dbReference type="ARBA" id="ARBA00022691"/>
    </source>
</evidence>
<dbReference type="InterPro" id="IPR012840">
    <property type="entry name" value="NrdG2"/>
</dbReference>
<name>A0A4R6U4D0_9GAMM</name>
<dbReference type="InterPro" id="IPR058240">
    <property type="entry name" value="rSAM_sf"/>
</dbReference>
<organism evidence="8 9">
    <name type="scientific">Thiopseudomonas denitrificans</name>
    <dbReference type="NCBI Taxonomy" id="1501432"/>
    <lineage>
        <taxon>Bacteria</taxon>
        <taxon>Pseudomonadati</taxon>
        <taxon>Pseudomonadota</taxon>
        <taxon>Gammaproteobacteria</taxon>
        <taxon>Pseudomonadales</taxon>
        <taxon>Pseudomonadaceae</taxon>
        <taxon>Thiopseudomonas</taxon>
    </lineage>
</organism>
<keyword evidence="5" id="KW-0408">Iron</keyword>
<sequence>MPIQIGGMVPLTTIDYPDHLSCVLFCQGCAWRCHYCHNPELIAPVGGSTVDWDEVLAFLHRRQGLLQAVVFSGGEATLQPGLPLAMQQVRELGFKVGLHTAGIKPAALERVLPLCDWVGFDVKAAQGQVDGITQIIGSDAANWRSLDLLLASGVAYECRTTVHWNLLQPDDLRLLARQLQQRGARTFIVQPARDGKMLTTDLGRQDLPSGLPELWQELNTMFGHFAVRH</sequence>
<comment type="cofactor">
    <cofactor evidence="1">
        <name>[4Fe-4S] cluster</name>
        <dbReference type="ChEBI" id="CHEBI:49883"/>
    </cofactor>
</comment>
<evidence type="ECO:0000259" key="7">
    <source>
        <dbReference type="Pfam" id="PF04055"/>
    </source>
</evidence>
<dbReference type="OrthoDB" id="9782387at2"/>
<feature type="domain" description="Radical SAM core" evidence="7">
    <location>
        <begin position="24"/>
        <end position="154"/>
    </location>
</feature>
<dbReference type="InterPro" id="IPR013785">
    <property type="entry name" value="Aldolase_TIM"/>
</dbReference>
<dbReference type="GO" id="GO:0003824">
    <property type="term" value="F:catalytic activity"/>
    <property type="evidence" value="ECO:0007669"/>
    <property type="project" value="InterPro"/>
</dbReference>
<keyword evidence="6" id="KW-0411">Iron-sulfur</keyword>
<evidence type="ECO:0000256" key="6">
    <source>
        <dbReference type="ARBA" id="ARBA00023014"/>
    </source>
</evidence>
<dbReference type="GO" id="GO:0051539">
    <property type="term" value="F:4 iron, 4 sulfur cluster binding"/>
    <property type="evidence" value="ECO:0007669"/>
    <property type="project" value="UniProtKB-KW"/>
</dbReference>
<evidence type="ECO:0000256" key="2">
    <source>
        <dbReference type="ARBA" id="ARBA00022485"/>
    </source>
</evidence>
<dbReference type="Gene3D" id="3.20.20.70">
    <property type="entry name" value="Aldolase class I"/>
    <property type="match status" value="1"/>
</dbReference>
<dbReference type="Pfam" id="PF04055">
    <property type="entry name" value="Radical_SAM"/>
    <property type="match status" value="1"/>
</dbReference>
<comment type="caution">
    <text evidence="8">The sequence shown here is derived from an EMBL/GenBank/DDBJ whole genome shotgun (WGS) entry which is preliminary data.</text>
</comment>
<dbReference type="SFLD" id="SFLDG01094">
    <property type="entry name" value="Uncharacterised_Radical_SAM_Su"/>
    <property type="match status" value="1"/>
</dbReference>
<dbReference type="CDD" id="cd01335">
    <property type="entry name" value="Radical_SAM"/>
    <property type="match status" value="1"/>
</dbReference>
<evidence type="ECO:0000313" key="8">
    <source>
        <dbReference type="EMBL" id="TDQ37884.1"/>
    </source>
</evidence>
<keyword evidence="3" id="KW-0949">S-adenosyl-L-methionine</keyword>
<dbReference type="InterPro" id="IPR034457">
    <property type="entry name" value="Organic_radical-activating"/>
</dbReference>
<dbReference type="Proteomes" id="UP000294575">
    <property type="component" value="Unassembled WGS sequence"/>
</dbReference>
<evidence type="ECO:0000313" key="9">
    <source>
        <dbReference type="Proteomes" id="UP000294575"/>
    </source>
</evidence>
<dbReference type="PANTHER" id="PTHR30352:SF13">
    <property type="entry name" value="GLYCYL-RADICAL ENZYME ACTIVATING ENZYME YJJW-RELATED"/>
    <property type="match status" value="1"/>
</dbReference>
<dbReference type="GO" id="GO:0046872">
    <property type="term" value="F:metal ion binding"/>
    <property type="evidence" value="ECO:0007669"/>
    <property type="project" value="UniProtKB-KW"/>
</dbReference>
<dbReference type="SFLD" id="SFLDS00029">
    <property type="entry name" value="Radical_SAM"/>
    <property type="match status" value="1"/>
</dbReference>
<dbReference type="NCBIfam" id="TIGR02495">
    <property type="entry name" value="NrdG2"/>
    <property type="match status" value="1"/>
</dbReference>
<dbReference type="EMBL" id="SNYK01000006">
    <property type="protein sequence ID" value="TDQ37884.1"/>
    <property type="molecule type" value="Genomic_DNA"/>
</dbReference>
<proteinExistence type="predicted"/>
<evidence type="ECO:0000256" key="5">
    <source>
        <dbReference type="ARBA" id="ARBA00023004"/>
    </source>
</evidence>